<reference evidence="2 3" key="1">
    <citation type="submission" date="2019-05" db="EMBL/GenBank/DDBJ databases">
        <authorList>
            <consortium name="Science for Life Laboratories"/>
        </authorList>
    </citation>
    <scope>NUCLEOTIDE SEQUENCE [LARGE SCALE GENOMIC DNA]</scope>
    <source>
        <strain evidence="2">Soil9</strain>
    </source>
</reference>
<dbReference type="Proteomes" id="UP000464178">
    <property type="component" value="Chromosome"/>
</dbReference>
<accession>A0A6P2DPG8</accession>
<dbReference type="Gene3D" id="3.40.390.10">
    <property type="entry name" value="Collagenase (Catalytic Domain)"/>
    <property type="match status" value="1"/>
</dbReference>
<dbReference type="InterPro" id="IPR024079">
    <property type="entry name" value="MetalloPept_cat_dom_sf"/>
</dbReference>
<evidence type="ECO:0000313" key="3">
    <source>
        <dbReference type="Proteomes" id="UP000464178"/>
    </source>
</evidence>
<sequence>MRYRALFALLAVTCVLASASAQPKVAAPPDAVFDKYRAADKEAARKFYKKHIDMNGLSILAAQEVADEALVRTHHIVTHMLAGRPDVLEAMAKHGTRLIIIGKDQVYTDMPEYRNTPNPAYMNERVRGTGGLGVTSFGEENLLNLAGDRYDDESIGVHEFLHTIDAALGRVDVGWRNRLGETYKGAVEKGLWKNTYAASNPAEYWAEIAQCYFDCNRVNNWNHGPIATREQLKQHDPDGYELVRKTMNLKPENDWRYAPVRKQPSVIAPPARFKFDGYYTKFTFAREFPVLGSKHVSDAALLAANDTVRKMFAYRHDILKAMITDGARLVVLGRTEKLSDLPEFAGAKNKTELDLVRYLDYSPALKLMVVPEESVLNTADEPFAGKCMMVSVFAKGLYHVTATRPVDPEFENRREKQQYELRVKRLDSEFDKRVAKLFDAAKEKKLWKGTAAARDRVEYWAAGVEAYFDAVGTGVAPNGADRPITTREMLKAYDPELFALVDETMAYKERVDWRVKR</sequence>
<protein>
    <submittedName>
        <fullName evidence="2">Glycoside hydrolase: Uncharacterized protein</fullName>
    </submittedName>
</protein>
<evidence type="ECO:0000256" key="1">
    <source>
        <dbReference type="SAM" id="SignalP"/>
    </source>
</evidence>
<organism evidence="2 3">
    <name type="scientific">Gemmata massiliana</name>
    <dbReference type="NCBI Taxonomy" id="1210884"/>
    <lineage>
        <taxon>Bacteria</taxon>
        <taxon>Pseudomonadati</taxon>
        <taxon>Planctomycetota</taxon>
        <taxon>Planctomycetia</taxon>
        <taxon>Gemmatales</taxon>
        <taxon>Gemmataceae</taxon>
        <taxon>Gemmata</taxon>
    </lineage>
</organism>
<feature type="chain" id="PRO_5026810714" evidence="1">
    <location>
        <begin position="22"/>
        <end position="517"/>
    </location>
</feature>
<keyword evidence="2" id="KW-0378">Hydrolase</keyword>
<proteinExistence type="predicted"/>
<gene>
    <name evidence="2" type="ORF">SOIL9_72480</name>
</gene>
<dbReference type="RefSeq" id="WP_162672969.1">
    <property type="nucleotide sequence ID" value="NZ_LR593886.1"/>
</dbReference>
<dbReference type="KEGG" id="gms:SOIL9_72480"/>
<dbReference type="GO" id="GO:0008237">
    <property type="term" value="F:metallopeptidase activity"/>
    <property type="evidence" value="ECO:0007669"/>
    <property type="project" value="InterPro"/>
</dbReference>
<feature type="signal peptide" evidence="1">
    <location>
        <begin position="1"/>
        <end position="21"/>
    </location>
</feature>
<keyword evidence="1" id="KW-0732">Signal</keyword>
<dbReference type="EMBL" id="LR593886">
    <property type="protein sequence ID" value="VTS03244.1"/>
    <property type="molecule type" value="Genomic_DNA"/>
</dbReference>
<evidence type="ECO:0000313" key="2">
    <source>
        <dbReference type="EMBL" id="VTS03244.1"/>
    </source>
</evidence>
<dbReference type="AlphaFoldDB" id="A0A6P2DPG8"/>
<keyword evidence="3" id="KW-1185">Reference proteome</keyword>
<name>A0A6P2DPG8_9BACT</name>
<dbReference type="SUPFAM" id="SSF55486">
    <property type="entry name" value="Metalloproteases ('zincins'), catalytic domain"/>
    <property type="match status" value="1"/>
</dbReference>